<dbReference type="RefSeq" id="XP_002783126.1">
    <property type="nucleotide sequence ID" value="XM_002783080.1"/>
</dbReference>
<protein>
    <submittedName>
        <fullName evidence="2">Uncharacterized protein</fullName>
    </submittedName>
</protein>
<dbReference type="GeneID" id="9061810"/>
<proteinExistence type="predicted"/>
<gene>
    <name evidence="2" type="ORF">Pmar_PMAR016790</name>
</gene>
<feature type="compositionally biased region" description="Basic and acidic residues" evidence="1">
    <location>
        <begin position="73"/>
        <end position="84"/>
    </location>
</feature>
<evidence type="ECO:0000313" key="2">
    <source>
        <dbReference type="EMBL" id="EER14922.1"/>
    </source>
</evidence>
<evidence type="ECO:0000256" key="1">
    <source>
        <dbReference type="SAM" id="MobiDB-lite"/>
    </source>
</evidence>
<feature type="region of interest" description="Disordered" evidence="1">
    <location>
        <begin position="1"/>
        <end position="84"/>
    </location>
</feature>
<keyword evidence="3" id="KW-1185">Reference proteome</keyword>
<sequence length="84" mass="9470">MAPVVAYRQERRGDKSGNQPKGNDAKPGGVDGESSGEGEVRPGHRRKRLTREERKMKRQRKSKSCHPMSVPRGDLEFTEGRLPQ</sequence>
<dbReference type="EMBL" id="GG673717">
    <property type="protein sequence ID" value="EER14922.1"/>
    <property type="molecule type" value="Genomic_DNA"/>
</dbReference>
<accession>C5KKS1</accession>
<organism evidence="3">
    <name type="scientific">Perkinsus marinus (strain ATCC 50983 / TXsc)</name>
    <dbReference type="NCBI Taxonomy" id="423536"/>
    <lineage>
        <taxon>Eukaryota</taxon>
        <taxon>Sar</taxon>
        <taxon>Alveolata</taxon>
        <taxon>Perkinsozoa</taxon>
        <taxon>Perkinsea</taxon>
        <taxon>Perkinsida</taxon>
        <taxon>Perkinsidae</taxon>
        <taxon>Perkinsus</taxon>
    </lineage>
</organism>
<evidence type="ECO:0000313" key="3">
    <source>
        <dbReference type="Proteomes" id="UP000007800"/>
    </source>
</evidence>
<dbReference type="Proteomes" id="UP000007800">
    <property type="component" value="Unassembled WGS sequence"/>
</dbReference>
<dbReference type="InParanoid" id="C5KKS1"/>
<feature type="non-terminal residue" evidence="2">
    <location>
        <position position="84"/>
    </location>
</feature>
<dbReference type="AlphaFoldDB" id="C5KKS1"/>
<name>C5KKS1_PERM5</name>
<reference evidence="2 3" key="1">
    <citation type="submission" date="2008-07" db="EMBL/GenBank/DDBJ databases">
        <authorList>
            <person name="El-Sayed N."/>
            <person name="Caler E."/>
            <person name="Inman J."/>
            <person name="Amedeo P."/>
            <person name="Hass B."/>
            <person name="Wortman J."/>
        </authorList>
    </citation>
    <scope>NUCLEOTIDE SEQUENCE [LARGE SCALE GENOMIC DNA]</scope>
    <source>
        <strain evidence="3">ATCC 50983 / TXsc</strain>
    </source>
</reference>